<keyword evidence="1" id="KW-0863">Zinc-finger</keyword>
<dbReference type="Gene3D" id="3.30.60.190">
    <property type="match status" value="1"/>
</dbReference>
<dbReference type="PROSITE" id="PS51083">
    <property type="entry name" value="ZF_HIT"/>
    <property type="match status" value="1"/>
</dbReference>
<evidence type="ECO:0000256" key="1">
    <source>
        <dbReference type="PROSITE-ProRule" id="PRU00453"/>
    </source>
</evidence>
<feature type="domain" description="HIT-type" evidence="2">
    <location>
        <begin position="61"/>
        <end position="91"/>
    </location>
</feature>
<keyword evidence="4" id="KW-1185">Reference proteome</keyword>
<dbReference type="EMBL" id="JADAQX010000059">
    <property type="protein sequence ID" value="KAF8822375.1"/>
    <property type="molecule type" value="Genomic_DNA"/>
</dbReference>
<dbReference type="Proteomes" id="UP000823046">
    <property type="component" value="Unassembled WGS sequence"/>
</dbReference>
<proteinExistence type="predicted"/>
<sequence length="229" mass="25767">MDDSIIKVRPVGSPYKSASADEDKNRIHPTGHAYQRVRVHRCKRRAISSGSTEAQKELIICTTCSSKPSKYSFKCCRDRFCSVECYKQHSCHFEQKPVGSADAIESEHSRIRFSSIECDLTTASDLNHSNTQLPHCKDDEVPTTDGTAFTENEAANELLTDEQKAKLNANDVLKAYLGDPNLVSVITRITSSRKPIHDLSLYLDDQFFLNFVDEIMTTISVDEDSINRN</sequence>
<comment type="caution">
    <text evidence="3">The sequence shown here is derived from an EMBL/GenBank/DDBJ whole genome shotgun (WGS) entry which is preliminary data.</text>
</comment>
<dbReference type="InterPro" id="IPR007529">
    <property type="entry name" value="Znf_HIT"/>
</dbReference>
<dbReference type="SUPFAM" id="SSF144232">
    <property type="entry name" value="HIT/MYND zinc finger-like"/>
    <property type="match status" value="1"/>
</dbReference>
<evidence type="ECO:0000313" key="4">
    <source>
        <dbReference type="Proteomes" id="UP000823046"/>
    </source>
</evidence>
<name>A0ABQ7JEQ1_9APIC</name>
<evidence type="ECO:0000259" key="2">
    <source>
        <dbReference type="PROSITE" id="PS51083"/>
    </source>
</evidence>
<evidence type="ECO:0000313" key="3">
    <source>
        <dbReference type="EMBL" id="KAF8822375.1"/>
    </source>
</evidence>
<accession>A0ABQ7JEQ1</accession>
<gene>
    <name evidence="3" type="ORF">IE077_003895</name>
</gene>
<keyword evidence="1" id="KW-0479">Metal-binding</keyword>
<protein>
    <submittedName>
        <fullName evidence="3">Zinc finger HIT domain-containing protein 3</fullName>
    </submittedName>
</protein>
<keyword evidence="1" id="KW-0862">Zinc</keyword>
<reference evidence="3 4" key="1">
    <citation type="journal article" date="2020" name="bioRxiv">
        <title>Metabolic contributions of an alphaproteobacterial endosymbiont in the apicomplexan Cardiosporidium cionae.</title>
        <authorList>
            <person name="Hunter E.S."/>
            <person name="Paight C.J."/>
            <person name="Lane C.E."/>
        </authorList>
    </citation>
    <scope>NUCLEOTIDE SEQUENCE [LARGE SCALE GENOMIC DNA]</scope>
    <source>
        <strain evidence="3">ESH_2018</strain>
    </source>
</reference>
<organism evidence="3 4">
    <name type="scientific">Cardiosporidium cionae</name>
    <dbReference type="NCBI Taxonomy" id="476202"/>
    <lineage>
        <taxon>Eukaryota</taxon>
        <taxon>Sar</taxon>
        <taxon>Alveolata</taxon>
        <taxon>Apicomplexa</taxon>
        <taxon>Aconoidasida</taxon>
        <taxon>Nephromycida</taxon>
        <taxon>Cardiosporidium</taxon>
    </lineage>
</organism>